<evidence type="ECO:0000313" key="3">
    <source>
        <dbReference type="Proteomes" id="UP000073492"/>
    </source>
</evidence>
<evidence type="ECO:0000313" key="2">
    <source>
        <dbReference type="EMBL" id="KXT10491.1"/>
    </source>
</evidence>
<dbReference type="EMBL" id="LFZO01000258">
    <property type="protein sequence ID" value="KXT10491.1"/>
    <property type="molecule type" value="Genomic_DNA"/>
</dbReference>
<keyword evidence="3" id="KW-1185">Reference proteome</keyword>
<accession>A0A139I6W5</accession>
<sequence length="163" mass="18526">MRSLINNGTFADFVTACSCFAILTRSAVSENRRRLRFSLLSLFLPLSLSLSHTHPPTHTNNTSTCDLHQHHTILRSAAINKLHTGQQQYPHSRPAGEHHPPHFFIIPARRGLYQHPHCTTDQRAGYMYSSHANAFLVEPPPLPQQPFRILRRPRSSGHERNNG</sequence>
<comment type="caution">
    <text evidence="2">The sequence shown here is derived from an EMBL/GenBank/DDBJ whole genome shotgun (WGS) entry which is preliminary data.</text>
</comment>
<dbReference type="OrthoDB" id="269151at2759"/>
<name>A0A139I6W5_9PEZI</name>
<reference evidence="2 3" key="1">
    <citation type="submission" date="2015-07" db="EMBL/GenBank/DDBJ databases">
        <title>Comparative genomics of the Sigatoka disease complex on banana suggests a link between parallel evolutionary changes in Pseudocercospora fijiensis and Pseudocercospora eumusae and increased virulence on the banana host.</title>
        <authorList>
            <person name="Chang T.-C."/>
            <person name="Salvucci A."/>
            <person name="Crous P.W."/>
            <person name="Stergiopoulos I."/>
        </authorList>
    </citation>
    <scope>NUCLEOTIDE SEQUENCE [LARGE SCALE GENOMIC DNA]</scope>
    <source>
        <strain evidence="2 3">CBS 116634</strain>
    </source>
</reference>
<dbReference type="Proteomes" id="UP000073492">
    <property type="component" value="Unassembled WGS sequence"/>
</dbReference>
<proteinExistence type="predicted"/>
<protein>
    <submittedName>
        <fullName evidence="2">Uncharacterized protein</fullName>
    </submittedName>
</protein>
<dbReference type="AlphaFoldDB" id="A0A139I6W5"/>
<organism evidence="2 3">
    <name type="scientific">Pseudocercospora musae</name>
    <dbReference type="NCBI Taxonomy" id="113226"/>
    <lineage>
        <taxon>Eukaryota</taxon>
        <taxon>Fungi</taxon>
        <taxon>Dikarya</taxon>
        <taxon>Ascomycota</taxon>
        <taxon>Pezizomycotina</taxon>
        <taxon>Dothideomycetes</taxon>
        <taxon>Dothideomycetidae</taxon>
        <taxon>Mycosphaerellales</taxon>
        <taxon>Mycosphaerellaceae</taxon>
        <taxon>Pseudocercospora</taxon>
    </lineage>
</organism>
<feature type="region of interest" description="Disordered" evidence="1">
    <location>
        <begin position="139"/>
        <end position="163"/>
    </location>
</feature>
<gene>
    <name evidence="2" type="ORF">AC579_4260</name>
</gene>
<evidence type="ECO:0000256" key="1">
    <source>
        <dbReference type="SAM" id="MobiDB-lite"/>
    </source>
</evidence>